<accession>A0A9Q0GWS2</accession>
<evidence type="ECO:0000313" key="4">
    <source>
        <dbReference type="EMBL" id="KAJ4953382.1"/>
    </source>
</evidence>
<protein>
    <recommendedName>
        <fullName evidence="2">RING-type E3 ubiquitin transferase</fullName>
        <ecNumber evidence="2">2.3.2.27</ecNumber>
    </recommendedName>
</protein>
<dbReference type="AlphaFoldDB" id="A0A9Q0GWS2"/>
<dbReference type="InterPro" id="IPR051348">
    <property type="entry name" value="U-box_ubiquitin_ligases"/>
</dbReference>
<dbReference type="PANTHER" id="PTHR45647:SF139">
    <property type="entry name" value="OS02G0152300 PROTEIN"/>
    <property type="match status" value="1"/>
</dbReference>
<keyword evidence="3" id="KW-0833">Ubl conjugation pathway</keyword>
<reference evidence="4" key="1">
    <citation type="journal article" date="2023" name="Plant J.">
        <title>The genome of the king protea, Protea cynaroides.</title>
        <authorList>
            <person name="Chang J."/>
            <person name="Duong T.A."/>
            <person name="Schoeman C."/>
            <person name="Ma X."/>
            <person name="Roodt D."/>
            <person name="Barker N."/>
            <person name="Li Z."/>
            <person name="Van de Peer Y."/>
            <person name="Mizrachi E."/>
        </authorList>
    </citation>
    <scope>NUCLEOTIDE SEQUENCE</scope>
    <source>
        <tissue evidence="4">Young leaves</tissue>
    </source>
</reference>
<gene>
    <name evidence="4" type="ORF">NE237_030214</name>
</gene>
<evidence type="ECO:0000256" key="3">
    <source>
        <dbReference type="ARBA" id="ARBA00022786"/>
    </source>
</evidence>
<dbReference type="PANTHER" id="PTHR45647">
    <property type="entry name" value="OS02G0152300 PROTEIN"/>
    <property type="match status" value="1"/>
</dbReference>
<sequence>MLFLSSHKEKILLLVFGFQVRELNQWKIALEEGTLTEEASLAIAKMGNAKCRAAIEAAKASQKVAEREVHIREVVLDDFDVSKALIDYLNYVHHIDNTVVGAPTRNAITRRMTSTGGGWRGSGSNRKVLERSIGREPERSSGRELRIKMAPRATRNNTVNNLSREDLDLLMPRCISRESINRDILLDRDFSRSSMDFQSIDIDSDIDLSSPSHNFTRYRACDEKTKVGAKANHGHVQHAEKQRQPSKSDLTVYEAREINQWKIAEARKLEEARLAEEAALAIAEMEKPKCRAAIEAVEAS</sequence>
<comment type="catalytic activity">
    <reaction evidence="1">
        <text>S-ubiquitinyl-[E2 ubiquitin-conjugating enzyme]-L-cysteine + [acceptor protein]-L-lysine = [E2 ubiquitin-conjugating enzyme]-L-cysteine + N(6)-ubiquitinyl-[acceptor protein]-L-lysine.</text>
        <dbReference type="EC" id="2.3.2.27"/>
    </reaction>
</comment>
<dbReference type="Proteomes" id="UP001141806">
    <property type="component" value="Unassembled WGS sequence"/>
</dbReference>
<proteinExistence type="predicted"/>
<name>A0A9Q0GWS2_9MAGN</name>
<comment type="caution">
    <text evidence="4">The sequence shown here is derived from an EMBL/GenBank/DDBJ whole genome shotgun (WGS) entry which is preliminary data.</text>
</comment>
<evidence type="ECO:0000313" key="5">
    <source>
        <dbReference type="Proteomes" id="UP001141806"/>
    </source>
</evidence>
<evidence type="ECO:0000256" key="1">
    <source>
        <dbReference type="ARBA" id="ARBA00000900"/>
    </source>
</evidence>
<dbReference type="EC" id="2.3.2.27" evidence="2"/>
<dbReference type="EMBL" id="JAMYWD010000012">
    <property type="protein sequence ID" value="KAJ4953382.1"/>
    <property type="molecule type" value="Genomic_DNA"/>
</dbReference>
<organism evidence="4 5">
    <name type="scientific">Protea cynaroides</name>
    <dbReference type="NCBI Taxonomy" id="273540"/>
    <lineage>
        <taxon>Eukaryota</taxon>
        <taxon>Viridiplantae</taxon>
        <taxon>Streptophyta</taxon>
        <taxon>Embryophyta</taxon>
        <taxon>Tracheophyta</taxon>
        <taxon>Spermatophyta</taxon>
        <taxon>Magnoliopsida</taxon>
        <taxon>Proteales</taxon>
        <taxon>Proteaceae</taxon>
        <taxon>Protea</taxon>
    </lineage>
</organism>
<dbReference type="GO" id="GO:0061630">
    <property type="term" value="F:ubiquitin protein ligase activity"/>
    <property type="evidence" value="ECO:0007669"/>
    <property type="project" value="UniProtKB-EC"/>
</dbReference>
<evidence type="ECO:0000256" key="2">
    <source>
        <dbReference type="ARBA" id="ARBA00012483"/>
    </source>
</evidence>
<keyword evidence="5" id="KW-1185">Reference proteome</keyword>